<dbReference type="RefSeq" id="XP_010775214.1">
    <property type="nucleotide sequence ID" value="XM_010776912.1"/>
</dbReference>
<dbReference type="PANTHER" id="PTHR14234">
    <property type="entry name" value="RIM BINDING PROTEIN-RELATED"/>
    <property type="match status" value="1"/>
</dbReference>
<keyword evidence="3" id="KW-0675">Receptor</keyword>
<gene>
    <name evidence="3" type="primary">LOC104950389</name>
</gene>
<dbReference type="Gene3D" id="1.10.287.1490">
    <property type="match status" value="1"/>
</dbReference>
<dbReference type="AlphaFoldDB" id="A0A6I9NBT3"/>
<dbReference type="InterPro" id="IPR040325">
    <property type="entry name" value="RIMBP1/2/3"/>
</dbReference>
<name>A0A6I9NBT3_9TELE</name>
<feature type="coiled-coil region" evidence="1">
    <location>
        <begin position="123"/>
        <end position="247"/>
    </location>
</feature>
<reference evidence="3" key="1">
    <citation type="submission" date="2025-08" db="UniProtKB">
        <authorList>
            <consortium name="RefSeq"/>
        </authorList>
    </citation>
    <scope>IDENTIFICATION</scope>
    <source>
        <tissue evidence="3">Muscle</tissue>
    </source>
</reference>
<evidence type="ECO:0000256" key="1">
    <source>
        <dbReference type="SAM" id="Coils"/>
    </source>
</evidence>
<dbReference type="GeneID" id="104950389"/>
<evidence type="ECO:0000313" key="3">
    <source>
        <dbReference type="RefSeq" id="XP_010775214.1"/>
    </source>
</evidence>
<organism evidence="2 3">
    <name type="scientific">Notothenia coriiceps</name>
    <name type="common">black rockcod</name>
    <dbReference type="NCBI Taxonomy" id="8208"/>
    <lineage>
        <taxon>Eukaryota</taxon>
        <taxon>Metazoa</taxon>
        <taxon>Chordata</taxon>
        <taxon>Craniata</taxon>
        <taxon>Vertebrata</taxon>
        <taxon>Euteleostomi</taxon>
        <taxon>Actinopterygii</taxon>
        <taxon>Neopterygii</taxon>
        <taxon>Teleostei</taxon>
        <taxon>Neoteleostei</taxon>
        <taxon>Acanthomorphata</taxon>
        <taxon>Eupercaria</taxon>
        <taxon>Perciformes</taxon>
        <taxon>Notothenioidei</taxon>
        <taxon>Nototheniidae</taxon>
        <taxon>Notothenia</taxon>
    </lineage>
</organism>
<dbReference type="PANTHER" id="PTHR14234:SF18">
    <property type="entry name" value="RIMS-BINDING PROTEIN 2"/>
    <property type="match status" value="1"/>
</dbReference>
<dbReference type="Proteomes" id="UP000504611">
    <property type="component" value="Unplaced"/>
</dbReference>
<protein>
    <submittedName>
        <fullName evidence="3">Peripheral-type benzodiazepine receptor-associated protein 1</fullName>
    </submittedName>
</protein>
<dbReference type="GO" id="GO:0007274">
    <property type="term" value="P:neuromuscular synaptic transmission"/>
    <property type="evidence" value="ECO:0007669"/>
    <property type="project" value="TreeGrafter"/>
</dbReference>
<dbReference type="GO" id="GO:0045202">
    <property type="term" value="C:synapse"/>
    <property type="evidence" value="ECO:0007669"/>
    <property type="project" value="GOC"/>
</dbReference>
<keyword evidence="2" id="KW-1185">Reference proteome</keyword>
<dbReference type="OrthoDB" id="8961521at2759"/>
<proteinExistence type="predicted"/>
<evidence type="ECO:0000313" key="2">
    <source>
        <dbReference type="Proteomes" id="UP000504611"/>
    </source>
</evidence>
<keyword evidence="1" id="KW-0175">Coiled coil</keyword>
<sequence length="253" mass="29680">MTSPSTADHDKRLEKHANRSVMGTMGCQKTCKVEKLLKQSHGELAWSQRQRLAPAKKNNRIRSTDKLRKEVLPLQLPRLQHLDSFRLLENNSGPRRLNPETLSHQRLKQQLLETEIGTRRKECEALEAEVKKKNQTCQTLENELQDFLHENKHLNLHLFNSSNKTSEYEKVKSEYAQLKETLGSVTQERDLALWERNQLQGKLENLEQVLKHMREAAERRQQLELEHEQALAVLNAKQQEIEVLQKVRELRCF</sequence>
<dbReference type="KEGG" id="ncc:104950389"/>
<accession>A0A6I9NBT3</accession>